<dbReference type="PROSITE" id="PS50240">
    <property type="entry name" value="TRYPSIN_DOM"/>
    <property type="match status" value="1"/>
</dbReference>
<dbReference type="InterPro" id="IPR009003">
    <property type="entry name" value="Peptidase_S1_PA"/>
</dbReference>
<evidence type="ECO:0000256" key="1">
    <source>
        <dbReference type="ARBA" id="ARBA00022670"/>
    </source>
</evidence>
<dbReference type="EMBL" id="NCKU01003914">
    <property type="protein sequence ID" value="RWS06736.1"/>
    <property type="molecule type" value="Genomic_DNA"/>
</dbReference>
<dbReference type="PANTHER" id="PTHR24260">
    <property type="match status" value="1"/>
</dbReference>
<comment type="caution">
    <text evidence="6">The sequence shown here is derived from an EMBL/GenBank/DDBJ whole genome shotgun (WGS) entry which is preliminary data.</text>
</comment>
<dbReference type="InterPro" id="IPR043504">
    <property type="entry name" value="Peptidase_S1_PA_chymotrypsin"/>
</dbReference>
<dbReference type="InterPro" id="IPR001254">
    <property type="entry name" value="Trypsin_dom"/>
</dbReference>
<protein>
    <submittedName>
        <fullName evidence="6">Serine proteases 1/2-like protein</fullName>
    </submittedName>
</protein>
<dbReference type="STRING" id="1965070.A0A3S3P2M5"/>
<keyword evidence="4" id="KW-1015">Disulfide bond</keyword>
<evidence type="ECO:0000313" key="6">
    <source>
        <dbReference type="EMBL" id="RWS06736.1"/>
    </source>
</evidence>
<proteinExistence type="predicted"/>
<dbReference type="OrthoDB" id="5565075at2759"/>
<keyword evidence="7" id="KW-1185">Reference proteome</keyword>
<dbReference type="SMART" id="SM00020">
    <property type="entry name" value="Tryp_SPc"/>
    <property type="match status" value="1"/>
</dbReference>
<gene>
    <name evidence="6" type="ORF">B4U79_15754</name>
</gene>
<dbReference type="SUPFAM" id="SSF50494">
    <property type="entry name" value="Trypsin-like serine proteases"/>
    <property type="match status" value="1"/>
</dbReference>
<name>A0A3S3P2M5_9ACAR</name>
<sequence length="198" mass="21400">MQSNQQSNVNTTIVVCVGDWKRSDDNDGQICYTAIKFKAHPKYSCSTIKNDIAIIKTPLMNVPYSSSNGFGSTNSICQPTTASYEGKPLIVSGWGRYDRNGYSLADVLQKAPMNFVPLTQCRQIFPSVDNSQVCVRGPKGQIACNGDSGGPLFHINNSGFAEAVGIVSFGKSTCPKEGIAVYTSVYAFLDFINSEIKG</sequence>
<dbReference type="Pfam" id="PF00089">
    <property type="entry name" value="Trypsin"/>
    <property type="match status" value="1"/>
</dbReference>
<dbReference type="Gene3D" id="2.40.10.10">
    <property type="entry name" value="Trypsin-like serine proteases"/>
    <property type="match status" value="2"/>
</dbReference>
<dbReference type="GO" id="GO:0004252">
    <property type="term" value="F:serine-type endopeptidase activity"/>
    <property type="evidence" value="ECO:0007669"/>
    <property type="project" value="InterPro"/>
</dbReference>
<dbReference type="InterPro" id="IPR051333">
    <property type="entry name" value="CLIP_Serine_Protease"/>
</dbReference>
<dbReference type="PANTHER" id="PTHR24260:SF136">
    <property type="entry name" value="GH08193P-RELATED"/>
    <property type="match status" value="1"/>
</dbReference>
<organism evidence="6 7">
    <name type="scientific">Dinothrombium tinctorium</name>
    <dbReference type="NCBI Taxonomy" id="1965070"/>
    <lineage>
        <taxon>Eukaryota</taxon>
        <taxon>Metazoa</taxon>
        <taxon>Ecdysozoa</taxon>
        <taxon>Arthropoda</taxon>
        <taxon>Chelicerata</taxon>
        <taxon>Arachnida</taxon>
        <taxon>Acari</taxon>
        <taxon>Acariformes</taxon>
        <taxon>Trombidiformes</taxon>
        <taxon>Prostigmata</taxon>
        <taxon>Anystina</taxon>
        <taxon>Parasitengona</taxon>
        <taxon>Trombidioidea</taxon>
        <taxon>Trombidiidae</taxon>
        <taxon>Dinothrombium</taxon>
    </lineage>
</organism>
<dbReference type="Proteomes" id="UP000285301">
    <property type="component" value="Unassembled WGS sequence"/>
</dbReference>
<evidence type="ECO:0000313" key="7">
    <source>
        <dbReference type="Proteomes" id="UP000285301"/>
    </source>
</evidence>
<keyword evidence="3" id="KW-0720">Serine protease</keyword>
<feature type="domain" description="Peptidase S1" evidence="5">
    <location>
        <begin position="1"/>
        <end position="197"/>
    </location>
</feature>
<evidence type="ECO:0000256" key="2">
    <source>
        <dbReference type="ARBA" id="ARBA00022801"/>
    </source>
</evidence>
<accession>A0A3S3P2M5</accession>
<dbReference type="FunFam" id="2.40.10.10:FF:000036">
    <property type="entry name" value="Trypsin beta"/>
    <property type="match status" value="1"/>
</dbReference>
<evidence type="ECO:0000256" key="4">
    <source>
        <dbReference type="ARBA" id="ARBA00023157"/>
    </source>
</evidence>
<evidence type="ECO:0000259" key="5">
    <source>
        <dbReference type="PROSITE" id="PS50240"/>
    </source>
</evidence>
<dbReference type="GO" id="GO:0006508">
    <property type="term" value="P:proteolysis"/>
    <property type="evidence" value="ECO:0007669"/>
    <property type="project" value="UniProtKB-KW"/>
</dbReference>
<dbReference type="AlphaFoldDB" id="A0A3S3P2M5"/>
<evidence type="ECO:0000256" key="3">
    <source>
        <dbReference type="ARBA" id="ARBA00022825"/>
    </source>
</evidence>
<dbReference type="CDD" id="cd00190">
    <property type="entry name" value="Tryp_SPc"/>
    <property type="match status" value="1"/>
</dbReference>
<keyword evidence="2" id="KW-0378">Hydrolase</keyword>
<reference evidence="6 7" key="1">
    <citation type="journal article" date="2018" name="Gigascience">
        <title>Genomes of trombidid mites reveal novel predicted allergens and laterally-transferred genes associated with secondary metabolism.</title>
        <authorList>
            <person name="Dong X."/>
            <person name="Chaisiri K."/>
            <person name="Xia D."/>
            <person name="Armstrong S.D."/>
            <person name="Fang Y."/>
            <person name="Donnelly M.J."/>
            <person name="Kadowaki T."/>
            <person name="McGarry J.W."/>
            <person name="Darby A.C."/>
            <person name="Makepeace B.L."/>
        </authorList>
    </citation>
    <scope>NUCLEOTIDE SEQUENCE [LARGE SCALE GENOMIC DNA]</scope>
    <source>
        <strain evidence="6">UoL-WK</strain>
    </source>
</reference>
<keyword evidence="1 6" id="KW-0645">Protease</keyword>